<sequence>MDTPLINLPGYRVNEYKIILTPHDDLARKIMAVQKDFIEKYKIEYKSVYLPQLILVTFKQIQAFEERIINRLRIVAMAFHPIKIELKDFGSFPSHTIFINVTSRNEIIELVRKIREDSQRLMKFDADNKPHFITDAHITIARKLKPWQYEKGWVEYSHIHFTGKFIANRMILLRKKEGENKFKPIESFDFQNLPVDIKQGELF</sequence>
<dbReference type="RefSeq" id="WP_150416020.1">
    <property type="nucleotide sequence ID" value="NZ_VYQF01000006.1"/>
</dbReference>
<dbReference type="Proteomes" id="UP000326903">
    <property type="component" value="Unassembled WGS sequence"/>
</dbReference>
<name>A0A5J5IHA7_9BACT</name>
<dbReference type="InterPro" id="IPR009097">
    <property type="entry name" value="Cyclic_Pdiesterase"/>
</dbReference>
<keyword evidence="2" id="KW-1185">Reference proteome</keyword>
<reference evidence="1 2" key="1">
    <citation type="submission" date="2019-09" db="EMBL/GenBank/DDBJ databases">
        <title>Draft genome sequence of Ginsengibacter sp. BR5-29.</title>
        <authorList>
            <person name="Im W.-T."/>
        </authorList>
    </citation>
    <scope>NUCLEOTIDE SEQUENCE [LARGE SCALE GENOMIC DNA]</scope>
    <source>
        <strain evidence="1 2">BR5-29</strain>
    </source>
</reference>
<dbReference type="AlphaFoldDB" id="A0A5J5IHA7"/>
<proteinExistence type="predicted"/>
<dbReference type="InterPro" id="IPR050580">
    <property type="entry name" value="2H_phosphoesterase_YjcG-like"/>
</dbReference>
<dbReference type="PANTHER" id="PTHR40037">
    <property type="entry name" value="PHOSPHOESTERASE YJCG-RELATED"/>
    <property type="match status" value="1"/>
</dbReference>
<dbReference type="GO" id="GO:0016874">
    <property type="term" value="F:ligase activity"/>
    <property type="evidence" value="ECO:0007669"/>
    <property type="project" value="UniProtKB-KW"/>
</dbReference>
<gene>
    <name evidence="1" type="ORF">FW778_16965</name>
</gene>
<dbReference type="PANTHER" id="PTHR40037:SF1">
    <property type="entry name" value="PHOSPHOESTERASE SAOUHSC_00951-RELATED"/>
    <property type="match status" value="1"/>
</dbReference>
<protein>
    <submittedName>
        <fullName evidence="1">2'-5' RNA ligase family protein</fullName>
    </submittedName>
</protein>
<dbReference type="EMBL" id="VYQF01000006">
    <property type="protein sequence ID" value="KAA9037122.1"/>
    <property type="molecule type" value="Genomic_DNA"/>
</dbReference>
<dbReference type="Gene3D" id="3.90.1140.10">
    <property type="entry name" value="Cyclic phosphodiesterase"/>
    <property type="match status" value="1"/>
</dbReference>
<comment type="caution">
    <text evidence="1">The sequence shown here is derived from an EMBL/GenBank/DDBJ whole genome shotgun (WGS) entry which is preliminary data.</text>
</comment>
<organism evidence="1 2">
    <name type="scientific">Ginsengibacter hankyongi</name>
    <dbReference type="NCBI Taxonomy" id="2607284"/>
    <lineage>
        <taxon>Bacteria</taxon>
        <taxon>Pseudomonadati</taxon>
        <taxon>Bacteroidota</taxon>
        <taxon>Chitinophagia</taxon>
        <taxon>Chitinophagales</taxon>
        <taxon>Chitinophagaceae</taxon>
        <taxon>Ginsengibacter</taxon>
    </lineage>
</organism>
<dbReference type="Pfam" id="PF13563">
    <property type="entry name" value="2_5_RNA_ligase2"/>
    <property type="match status" value="1"/>
</dbReference>
<evidence type="ECO:0000313" key="1">
    <source>
        <dbReference type="EMBL" id="KAA9037122.1"/>
    </source>
</evidence>
<keyword evidence="1" id="KW-0436">Ligase</keyword>
<accession>A0A5J5IHA7</accession>
<dbReference type="SUPFAM" id="SSF55144">
    <property type="entry name" value="LigT-like"/>
    <property type="match status" value="1"/>
</dbReference>
<evidence type="ECO:0000313" key="2">
    <source>
        <dbReference type="Proteomes" id="UP000326903"/>
    </source>
</evidence>